<dbReference type="Proteomes" id="UP000189681">
    <property type="component" value="Unassembled WGS sequence"/>
</dbReference>
<accession>A0A1V4ANZ8</accession>
<keyword evidence="5 7" id="KW-1133">Transmembrane helix</keyword>
<keyword evidence="6 7" id="KW-0472">Membrane</keyword>
<comment type="subcellular location">
    <subcellularLocation>
        <location evidence="1">Cell membrane</location>
        <topology evidence="1">Multi-pass membrane protein</topology>
    </subcellularLocation>
</comment>
<evidence type="ECO:0000259" key="8">
    <source>
        <dbReference type="Pfam" id="PF02308"/>
    </source>
</evidence>
<feature type="transmembrane region" description="Helical" evidence="7">
    <location>
        <begin position="122"/>
        <end position="141"/>
    </location>
</feature>
<evidence type="ECO:0000256" key="6">
    <source>
        <dbReference type="ARBA" id="ARBA00023136"/>
    </source>
</evidence>
<dbReference type="Pfam" id="PF02308">
    <property type="entry name" value="MgtC"/>
    <property type="match status" value="1"/>
</dbReference>
<feature type="transmembrane region" description="Helical" evidence="7">
    <location>
        <begin position="74"/>
        <end position="93"/>
    </location>
</feature>
<evidence type="ECO:0000313" key="10">
    <source>
        <dbReference type="Proteomes" id="UP000189681"/>
    </source>
</evidence>
<dbReference type="InterPro" id="IPR003416">
    <property type="entry name" value="MgtC/SapB/SrpB/YhiD_fam"/>
</dbReference>
<comment type="caution">
    <text evidence="9">The sequence shown here is derived from an EMBL/GenBank/DDBJ whole genome shotgun (WGS) entry which is preliminary data.</text>
</comment>
<reference evidence="9 10" key="1">
    <citation type="journal article" date="2017" name="Water Res.">
        <title>Discovery and metagenomic analysis of an anammox bacterial enrichment related to Candidatus "Brocadia caroliniensis" in a full-scale glycerol-fed nitritation-denitritation separate centrate treatment process.</title>
        <authorList>
            <person name="Park H."/>
            <person name="Brotto A.C."/>
            <person name="van Loosdrecht M.C."/>
            <person name="Chandran K."/>
        </authorList>
    </citation>
    <scope>NUCLEOTIDE SEQUENCE [LARGE SCALE GENOMIC DNA]</scope>
    <source>
        <strain evidence="9">26THWARD</strain>
    </source>
</reference>
<dbReference type="PANTHER" id="PTHR33778">
    <property type="entry name" value="PROTEIN MGTC"/>
    <property type="match status" value="1"/>
</dbReference>
<keyword evidence="4 7" id="KW-0812">Transmembrane</keyword>
<gene>
    <name evidence="9" type="ORF">AYP45_18405</name>
</gene>
<evidence type="ECO:0000313" key="9">
    <source>
        <dbReference type="EMBL" id="OOP54846.1"/>
    </source>
</evidence>
<proteinExistence type="inferred from homology"/>
<organism evidence="9 10">
    <name type="scientific">Candidatus Brocadia carolinensis</name>
    <dbReference type="NCBI Taxonomy" id="1004156"/>
    <lineage>
        <taxon>Bacteria</taxon>
        <taxon>Pseudomonadati</taxon>
        <taxon>Planctomycetota</taxon>
        <taxon>Candidatus Brocadiia</taxon>
        <taxon>Candidatus Brocadiales</taxon>
        <taxon>Candidatus Brocadiaceae</taxon>
        <taxon>Candidatus Brocadia</taxon>
    </lineage>
</organism>
<dbReference type="STRING" id="1004156.AYP45_18405"/>
<protein>
    <recommendedName>
        <fullName evidence="8">MgtC/SapB/SrpB/YhiD N-terminal domain-containing protein</fullName>
    </recommendedName>
</protein>
<dbReference type="EMBL" id="AYTS01000209">
    <property type="protein sequence ID" value="OOP54846.1"/>
    <property type="molecule type" value="Genomic_DNA"/>
</dbReference>
<evidence type="ECO:0000256" key="5">
    <source>
        <dbReference type="ARBA" id="ARBA00022989"/>
    </source>
</evidence>
<name>A0A1V4ANZ8_9BACT</name>
<dbReference type="GO" id="GO:0005886">
    <property type="term" value="C:plasma membrane"/>
    <property type="evidence" value="ECO:0007669"/>
    <property type="project" value="UniProtKB-SubCell"/>
</dbReference>
<dbReference type="InterPro" id="IPR049177">
    <property type="entry name" value="MgtC_SapB_SrpB_YhiD_N"/>
</dbReference>
<sequence>MESVDNPVGKLLIASALGGIIGWERERRGRPAGLRTHLLVCIGVTLMMVVSEHIFEKYKTFAADSIMRVDPGRIAAQVVTGIGFLGAGTIMRFKTTVRGLTTAASLWVVAGIGLAVGSSCYLPAILTTLITVFALYLGPLFERGIRRDLYRTITVCVSGTEPNFTSITDVLKNNSMELQHYEFERDLEKNEVRYSIDVRYKDETLVSKVCDDITKSIGDITRLGWE</sequence>
<dbReference type="PANTHER" id="PTHR33778:SF1">
    <property type="entry name" value="MAGNESIUM TRANSPORTER YHID-RELATED"/>
    <property type="match status" value="1"/>
</dbReference>
<evidence type="ECO:0000256" key="1">
    <source>
        <dbReference type="ARBA" id="ARBA00004651"/>
    </source>
</evidence>
<comment type="similarity">
    <text evidence="2">Belongs to the MgtC/SapB family.</text>
</comment>
<evidence type="ECO:0000256" key="3">
    <source>
        <dbReference type="ARBA" id="ARBA00022475"/>
    </source>
</evidence>
<dbReference type="PRINTS" id="PR01837">
    <property type="entry name" value="MGTCSAPBPROT"/>
</dbReference>
<evidence type="ECO:0000256" key="2">
    <source>
        <dbReference type="ARBA" id="ARBA00009298"/>
    </source>
</evidence>
<evidence type="ECO:0000256" key="7">
    <source>
        <dbReference type="SAM" id="Phobius"/>
    </source>
</evidence>
<dbReference type="AlphaFoldDB" id="A0A1V4ANZ8"/>
<keyword evidence="3" id="KW-1003">Cell membrane</keyword>
<evidence type="ECO:0000256" key="4">
    <source>
        <dbReference type="ARBA" id="ARBA00022692"/>
    </source>
</evidence>
<feature type="transmembrane region" description="Helical" evidence="7">
    <location>
        <begin position="36"/>
        <end position="54"/>
    </location>
</feature>
<feature type="domain" description="MgtC/SapB/SrpB/YhiD N-terminal" evidence="8">
    <location>
        <begin position="11"/>
        <end position="142"/>
    </location>
</feature>